<keyword evidence="3 6" id="KW-0479">Metal-binding</keyword>
<evidence type="ECO:0000313" key="8">
    <source>
        <dbReference type="EMBL" id="QDV56660.1"/>
    </source>
</evidence>
<evidence type="ECO:0000256" key="3">
    <source>
        <dbReference type="ARBA" id="ARBA00022723"/>
    </source>
</evidence>
<evidence type="ECO:0000256" key="4">
    <source>
        <dbReference type="ARBA" id="ARBA00023004"/>
    </source>
</evidence>
<dbReference type="GO" id="GO:0003824">
    <property type="term" value="F:catalytic activity"/>
    <property type="evidence" value="ECO:0007669"/>
    <property type="project" value="InterPro"/>
</dbReference>
<dbReference type="InterPro" id="IPR009056">
    <property type="entry name" value="Cyt_c-like_dom"/>
</dbReference>
<dbReference type="SUPFAM" id="SSF102114">
    <property type="entry name" value="Radical SAM enzymes"/>
    <property type="match status" value="1"/>
</dbReference>
<keyword evidence="4 6" id="KW-0408">Iron</keyword>
<evidence type="ECO:0000256" key="1">
    <source>
        <dbReference type="ARBA" id="ARBA00001966"/>
    </source>
</evidence>
<dbReference type="InterPro" id="IPR026351">
    <property type="entry name" value="rSAM_ArsS-like"/>
</dbReference>
<reference evidence="8 9" key="1">
    <citation type="submission" date="2019-02" db="EMBL/GenBank/DDBJ databases">
        <title>Deep-cultivation of Planctomycetes and their phenomic and genomic characterization uncovers novel biology.</title>
        <authorList>
            <person name="Wiegand S."/>
            <person name="Jogler M."/>
            <person name="Boedeker C."/>
            <person name="Pinto D."/>
            <person name="Vollmers J."/>
            <person name="Rivas-Marin E."/>
            <person name="Kohn T."/>
            <person name="Peeters S.H."/>
            <person name="Heuer A."/>
            <person name="Rast P."/>
            <person name="Oberbeckmann S."/>
            <person name="Bunk B."/>
            <person name="Jeske O."/>
            <person name="Meyerdierks A."/>
            <person name="Storesund J.E."/>
            <person name="Kallscheuer N."/>
            <person name="Luecker S."/>
            <person name="Lage O.M."/>
            <person name="Pohl T."/>
            <person name="Merkel B.J."/>
            <person name="Hornburger P."/>
            <person name="Mueller R.-W."/>
            <person name="Bruemmer F."/>
            <person name="Labrenz M."/>
            <person name="Spormann A.M."/>
            <person name="Op den Camp H."/>
            <person name="Overmann J."/>
            <person name="Amann R."/>
            <person name="Jetten M.S.M."/>
            <person name="Mascher T."/>
            <person name="Medema M.H."/>
            <person name="Devos D.P."/>
            <person name="Kaster A.-K."/>
            <person name="Ovreas L."/>
            <person name="Rohde M."/>
            <person name="Galperin M.Y."/>
            <person name="Jogler C."/>
        </authorList>
    </citation>
    <scope>NUCLEOTIDE SEQUENCE [LARGE SCALE GENOMIC DNA]</scope>
    <source>
        <strain evidence="8 9">Mal33</strain>
    </source>
</reference>
<dbReference type="PANTHER" id="PTHR43728:SF1">
    <property type="entry name" value="FE-S OXIDOREDUCTASE"/>
    <property type="match status" value="1"/>
</dbReference>
<dbReference type="Pfam" id="PF04055">
    <property type="entry name" value="Radical_SAM"/>
    <property type="match status" value="1"/>
</dbReference>
<keyword evidence="6" id="KW-0349">Heme</keyword>
<dbReference type="InterPro" id="IPR013785">
    <property type="entry name" value="Aldolase_TIM"/>
</dbReference>
<dbReference type="GO" id="GO:0046872">
    <property type="term" value="F:metal ion binding"/>
    <property type="evidence" value="ECO:0007669"/>
    <property type="project" value="UniProtKB-KW"/>
</dbReference>
<name>A0A518IUC4_9BACT</name>
<dbReference type="SFLD" id="SFLDG01067">
    <property type="entry name" value="SPASM/twitch_domain_containing"/>
    <property type="match status" value="1"/>
</dbReference>
<evidence type="ECO:0000313" key="9">
    <source>
        <dbReference type="Proteomes" id="UP000316770"/>
    </source>
</evidence>
<dbReference type="NCBIfam" id="TIGR04167">
    <property type="entry name" value="rSAM_SeCys"/>
    <property type="match status" value="1"/>
</dbReference>
<evidence type="ECO:0000256" key="5">
    <source>
        <dbReference type="ARBA" id="ARBA00023014"/>
    </source>
</evidence>
<dbReference type="SFLD" id="SFLDS00029">
    <property type="entry name" value="Radical_SAM"/>
    <property type="match status" value="1"/>
</dbReference>
<dbReference type="GO" id="GO:0051536">
    <property type="term" value="F:iron-sulfur cluster binding"/>
    <property type="evidence" value="ECO:0007669"/>
    <property type="project" value="UniProtKB-KW"/>
</dbReference>
<dbReference type="Gene3D" id="3.20.20.70">
    <property type="entry name" value="Aldolase class I"/>
    <property type="match status" value="1"/>
</dbReference>
<dbReference type="PANTHER" id="PTHR43728">
    <property type="entry name" value="SLR0304 PROTEIN"/>
    <property type="match status" value="1"/>
</dbReference>
<evidence type="ECO:0000259" key="7">
    <source>
        <dbReference type="PROSITE" id="PS51007"/>
    </source>
</evidence>
<dbReference type="CDD" id="cd01335">
    <property type="entry name" value="Radical_SAM"/>
    <property type="match status" value="1"/>
</dbReference>
<dbReference type="AlphaFoldDB" id="A0A518IUC4"/>
<dbReference type="Pfam" id="PF12345">
    <property type="entry name" value="DUF3641"/>
    <property type="match status" value="1"/>
</dbReference>
<accession>A0A518IUC4</accession>
<keyword evidence="2" id="KW-0949">S-adenosyl-L-methionine</keyword>
<dbReference type="InterPro" id="IPR024521">
    <property type="entry name" value="ArsS-like_C"/>
</dbReference>
<proteinExistence type="predicted"/>
<dbReference type="InterPro" id="IPR058240">
    <property type="entry name" value="rSAM_sf"/>
</dbReference>
<dbReference type="GO" id="GO:0009055">
    <property type="term" value="F:electron transfer activity"/>
    <property type="evidence" value="ECO:0007669"/>
    <property type="project" value="InterPro"/>
</dbReference>
<gene>
    <name evidence="8" type="ORF">Mal33_26530</name>
</gene>
<evidence type="ECO:0000256" key="2">
    <source>
        <dbReference type="ARBA" id="ARBA00022691"/>
    </source>
</evidence>
<sequence>MPTRLNEVSVHQPSDPQRIHTMQLSLLRQKSELANAARQREVLEDEFTPPLPYFTEALSNNGLPRLTATGIEVLQINVGKLCNQTCTHCHVDAGPDRRESMSRATAEAIIDVLARHDIPTLDITGGAPEMNPNFRWLVEQATLLGRRVIDRCNLTILMANGYRDLPEFLAEHEVEVVASLPCYLEENCDSQRGDGVFKRSIDGLRRLNALGYGQPDSPRTLNLVYNPVGPSLPPSQAALEATYRSELKSRYDIVFTNLHTITNLPISRFLDDLLRSDQFDNYMQKLIESFNPVTVEGVMCRTMVSVDWQGHLFDCDFNQMLNIGLSPEQPRHISDFDFESLASRGIQTGRHCFGCTAGNGSSCQGAVVKIGTEKPA</sequence>
<dbReference type="EMBL" id="CP036318">
    <property type="protein sequence ID" value="QDV56660.1"/>
    <property type="molecule type" value="Genomic_DNA"/>
</dbReference>
<keyword evidence="9" id="KW-1185">Reference proteome</keyword>
<dbReference type="PROSITE" id="PS51007">
    <property type="entry name" value="CYTC"/>
    <property type="match status" value="1"/>
</dbReference>
<comment type="cofactor">
    <cofactor evidence="1">
        <name>[4Fe-4S] cluster</name>
        <dbReference type="ChEBI" id="CHEBI:49883"/>
    </cofactor>
</comment>
<feature type="domain" description="Cytochrome c" evidence="7">
    <location>
        <begin position="65"/>
        <end position="188"/>
    </location>
</feature>
<protein>
    <submittedName>
        <fullName evidence="8">Molybdenum cofactor biosynthesis protein A</fullName>
    </submittedName>
</protein>
<evidence type="ECO:0000256" key="6">
    <source>
        <dbReference type="PROSITE-ProRule" id="PRU00433"/>
    </source>
</evidence>
<organism evidence="8 9">
    <name type="scientific">Rosistilla oblonga</name>
    <dbReference type="NCBI Taxonomy" id="2527990"/>
    <lineage>
        <taxon>Bacteria</taxon>
        <taxon>Pseudomonadati</taxon>
        <taxon>Planctomycetota</taxon>
        <taxon>Planctomycetia</taxon>
        <taxon>Pirellulales</taxon>
        <taxon>Pirellulaceae</taxon>
        <taxon>Rosistilla</taxon>
    </lineage>
</organism>
<dbReference type="Proteomes" id="UP000316770">
    <property type="component" value="Chromosome"/>
</dbReference>
<keyword evidence="5" id="KW-0411">Iron-sulfur</keyword>
<dbReference type="GO" id="GO:0020037">
    <property type="term" value="F:heme binding"/>
    <property type="evidence" value="ECO:0007669"/>
    <property type="project" value="InterPro"/>
</dbReference>
<dbReference type="InterPro" id="IPR007197">
    <property type="entry name" value="rSAM"/>
</dbReference>